<sequence length="140" mass="15082">MTSEAPPQTGPGGTQPAAVVRPDRLRQVVPVLLSTLLTLLVLAPVAYVVNRKLPPRLATVDLQALVEEEQKRTLDMIGRGGELSDERRAVAQQLTVDFARKLSSTVDALGQECGCVIINKAALLGGVAIDYTDQIRARIR</sequence>
<dbReference type="EMBL" id="VYSB01000009">
    <property type="protein sequence ID" value="MYZ52350.1"/>
    <property type="molecule type" value="Genomic_DNA"/>
</dbReference>
<name>A0A7C9J8D7_9BURK</name>
<evidence type="ECO:0000313" key="3">
    <source>
        <dbReference type="Proteomes" id="UP000481947"/>
    </source>
</evidence>
<evidence type="ECO:0000313" key="2">
    <source>
        <dbReference type="EMBL" id="MYZ52350.1"/>
    </source>
</evidence>
<reference evidence="2 3" key="1">
    <citation type="submission" date="2019-09" db="EMBL/GenBank/DDBJ databases">
        <title>Identification of Malikia spinosa a prominent benzene-, toluene-, and ethylbenzene-degrading bacterium: enrichment, isolation and whole genome sequencing.</title>
        <authorList>
            <person name="Tancsics A."/>
            <person name="Revesz F."/>
            <person name="Kriszt B."/>
        </authorList>
    </citation>
    <scope>NUCLEOTIDE SEQUENCE [LARGE SCALE GENOMIC DNA]</scope>
    <source>
        <strain evidence="2 3">AB6</strain>
    </source>
</reference>
<keyword evidence="1" id="KW-1133">Transmembrane helix</keyword>
<keyword evidence="1" id="KW-0812">Transmembrane</keyword>
<keyword evidence="1" id="KW-0472">Membrane</keyword>
<feature type="transmembrane region" description="Helical" evidence="1">
    <location>
        <begin position="28"/>
        <end position="49"/>
    </location>
</feature>
<protein>
    <submittedName>
        <fullName evidence="2">Uncharacterized protein</fullName>
    </submittedName>
</protein>
<accession>A0A7C9J8D7</accession>
<organism evidence="2 3">
    <name type="scientific">Malikia spinosa</name>
    <dbReference type="NCBI Taxonomy" id="86180"/>
    <lineage>
        <taxon>Bacteria</taxon>
        <taxon>Pseudomonadati</taxon>
        <taxon>Pseudomonadota</taxon>
        <taxon>Betaproteobacteria</taxon>
        <taxon>Burkholderiales</taxon>
        <taxon>Comamonadaceae</taxon>
        <taxon>Malikia</taxon>
    </lineage>
</organism>
<dbReference type="AlphaFoldDB" id="A0A7C9J8D7"/>
<proteinExistence type="predicted"/>
<dbReference type="Proteomes" id="UP000481947">
    <property type="component" value="Unassembled WGS sequence"/>
</dbReference>
<gene>
    <name evidence="2" type="ORF">F5985_09440</name>
</gene>
<evidence type="ECO:0000256" key="1">
    <source>
        <dbReference type="SAM" id="Phobius"/>
    </source>
</evidence>
<dbReference type="RefSeq" id="WP_237491184.1">
    <property type="nucleotide sequence ID" value="NZ_VYSB01000009.1"/>
</dbReference>
<comment type="caution">
    <text evidence="2">The sequence shown here is derived from an EMBL/GenBank/DDBJ whole genome shotgun (WGS) entry which is preliminary data.</text>
</comment>